<feature type="compositionally biased region" description="Low complexity" evidence="13">
    <location>
        <begin position="35"/>
        <end position="50"/>
    </location>
</feature>
<evidence type="ECO:0000259" key="16">
    <source>
        <dbReference type="Pfam" id="PF07715"/>
    </source>
</evidence>
<dbReference type="Gene3D" id="2.40.170.20">
    <property type="entry name" value="TonB-dependent receptor, beta-barrel domain"/>
    <property type="match status" value="1"/>
</dbReference>
<evidence type="ECO:0000256" key="4">
    <source>
        <dbReference type="ARBA" id="ARBA00022496"/>
    </source>
</evidence>
<dbReference type="SUPFAM" id="SSF56935">
    <property type="entry name" value="Porins"/>
    <property type="match status" value="1"/>
</dbReference>
<keyword evidence="9 11" id="KW-0472">Membrane</keyword>
<keyword evidence="3 11" id="KW-1134">Transmembrane beta strand</keyword>
<feature type="domain" description="TonB-dependent receptor plug" evidence="16">
    <location>
        <begin position="73"/>
        <end position="178"/>
    </location>
</feature>
<dbReference type="InterPro" id="IPR012910">
    <property type="entry name" value="Plug_dom"/>
</dbReference>
<evidence type="ECO:0000256" key="2">
    <source>
        <dbReference type="ARBA" id="ARBA00022448"/>
    </source>
</evidence>
<evidence type="ECO:0000256" key="7">
    <source>
        <dbReference type="ARBA" id="ARBA00023065"/>
    </source>
</evidence>
<dbReference type="RefSeq" id="WP_264881936.1">
    <property type="nucleotide sequence ID" value="NZ_JAPDOB010000001.1"/>
</dbReference>
<feature type="chain" id="PRO_5046742606" evidence="14">
    <location>
        <begin position="24"/>
        <end position="732"/>
    </location>
</feature>
<keyword evidence="7" id="KW-0406">Ion transport</keyword>
<comment type="similarity">
    <text evidence="11 12">Belongs to the TonB-dependent receptor family.</text>
</comment>
<reference evidence="17 18" key="1">
    <citation type="submission" date="2022-10" db="EMBL/GenBank/DDBJ databases">
        <title>Sphingomonas sp.</title>
        <authorList>
            <person name="Jin C."/>
        </authorList>
    </citation>
    <scope>NUCLEOTIDE SEQUENCE [LARGE SCALE GENOMIC DNA]</scope>
    <source>
        <strain evidence="17 18">BN140010</strain>
    </source>
</reference>
<evidence type="ECO:0000256" key="14">
    <source>
        <dbReference type="SAM" id="SignalP"/>
    </source>
</evidence>
<organism evidence="17 18">
    <name type="scientific">Sphingomonas arvum</name>
    <dbReference type="NCBI Taxonomy" id="2992113"/>
    <lineage>
        <taxon>Bacteria</taxon>
        <taxon>Pseudomonadati</taxon>
        <taxon>Pseudomonadota</taxon>
        <taxon>Alphaproteobacteria</taxon>
        <taxon>Sphingomonadales</taxon>
        <taxon>Sphingomonadaceae</taxon>
        <taxon>Sphingomonas</taxon>
    </lineage>
</organism>
<name>A0ABT3JEW4_9SPHN</name>
<keyword evidence="5 11" id="KW-0812">Transmembrane</keyword>
<evidence type="ECO:0000256" key="9">
    <source>
        <dbReference type="ARBA" id="ARBA00023136"/>
    </source>
</evidence>
<evidence type="ECO:0000256" key="13">
    <source>
        <dbReference type="SAM" id="MobiDB-lite"/>
    </source>
</evidence>
<proteinExistence type="inferred from homology"/>
<evidence type="ECO:0000259" key="15">
    <source>
        <dbReference type="Pfam" id="PF00593"/>
    </source>
</evidence>
<dbReference type="Pfam" id="PF00593">
    <property type="entry name" value="TonB_dep_Rec_b-barrel"/>
    <property type="match status" value="1"/>
</dbReference>
<dbReference type="Proteomes" id="UP001526246">
    <property type="component" value="Unassembled WGS sequence"/>
</dbReference>
<dbReference type="InterPro" id="IPR000531">
    <property type="entry name" value="Beta-barrel_TonB"/>
</dbReference>
<evidence type="ECO:0000256" key="5">
    <source>
        <dbReference type="ARBA" id="ARBA00022692"/>
    </source>
</evidence>
<evidence type="ECO:0000256" key="12">
    <source>
        <dbReference type="RuleBase" id="RU003357"/>
    </source>
</evidence>
<dbReference type="EMBL" id="JAPDOB010000001">
    <property type="protein sequence ID" value="MCW3797617.1"/>
    <property type="molecule type" value="Genomic_DNA"/>
</dbReference>
<sequence length="732" mass="79893">MRSSLHLFLSASAVALTATPALAQETTPSPQPTEQQDGTGATPAGTAAQQSDETGAAPSDIVVTARKRVEALLDVPVAATAITGEVIEKRGLVSARDIAALTPGLNINSDAAGRAFVAIRGVGVTLVDTVQPGVGIFIDGVYQQNTSYLNNPLVDVERVEVLRGPQGTLYGKNTLGGAINIITRQPSNELQVRAIGSYARPDKNWLLSGSVSGPIVTDRLQARIGYAHRQQEGFTRNTLLGTDGNPLQTDSLRGTIRALPAPDVILTVNGYRDWVKGASTPYAYVDGPTDYNREIRFNTRNIQRFRYSGINARLEFPLESLNTDVTLIGAYDRRRGEAPDSDLDFSEQDIARNSGTDLFQTRTAELRFDTRLSDTLSSIVGLFYSRETRDANTITTLFPGVLNLQNVTDAATKGDTYAAFGNIFWRPSTDWELSAGLRYDVQKRDADGLITLFTGVQQVTDEELNEKHLSPRVALTRHWNRNLMSYASISRGFRGGGFNSPTAPFRTYKGDNVWTYEAGTKYSSPDRRFSLAGAVFYNDYRDFVGLNSIAPAVTGGFTTVDLNSGDVRSYGVEVEGTFRPTRNWTLSGGLSLQHARLTNTDIYTELTGRTLASDRLPFQPDYNFNLNSDYTVPVGSGEVTWNIGLLGKGSRIAGSLSETAAPVLKAYTLVNTGLTYRTGPVEFTAFADNLFNKKFFESYIEKTTLILAGLTPTDVGIVGEGRRYGLRTRLRF</sequence>
<gene>
    <name evidence="17" type="ORF">OMW55_07350</name>
</gene>
<dbReference type="PANTHER" id="PTHR32552">
    <property type="entry name" value="FERRICHROME IRON RECEPTOR-RELATED"/>
    <property type="match status" value="1"/>
</dbReference>
<feature type="signal peptide" evidence="14">
    <location>
        <begin position="1"/>
        <end position="23"/>
    </location>
</feature>
<evidence type="ECO:0000256" key="11">
    <source>
        <dbReference type="PROSITE-ProRule" id="PRU01360"/>
    </source>
</evidence>
<keyword evidence="6" id="KW-0408">Iron</keyword>
<dbReference type="InterPro" id="IPR036942">
    <property type="entry name" value="Beta-barrel_TonB_sf"/>
</dbReference>
<keyword evidence="14" id="KW-0732">Signal</keyword>
<feature type="compositionally biased region" description="Polar residues" evidence="13">
    <location>
        <begin position="24"/>
        <end position="34"/>
    </location>
</feature>
<keyword evidence="18" id="KW-1185">Reference proteome</keyword>
<accession>A0ABT3JEW4</accession>
<comment type="caution">
    <text evidence="17">The sequence shown here is derived from an EMBL/GenBank/DDBJ whole genome shotgun (WGS) entry which is preliminary data.</text>
</comment>
<evidence type="ECO:0000313" key="17">
    <source>
        <dbReference type="EMBL" id="MCW3797617.1"/>
    </source>
</evidence>
<keyword evidence="4" id="KW-0410">Iron transport</keyword>
<keyword evidence="17" id="KW-0675">Receptor</keyword>
<evidence type="ECO:0000256" key="1">
    <source>
        <dbReference type="ARBA" id="ARBA00004571"/>
    </source>
</evidence>
<dbReference type="PANTHER" id="PTHR32552:SF81">
    <property type="entry name" value="TONB-DEPENDENT OUTER MEMBRANE RECEPTOR"/>
    <property type="match status" value="1"/>
</dbReference>
<dbReference type="CDD" id="cd01347">
    <property type="entry name" value="ligand_gated_channel"/>
    <property type="match status" value="1"/>
</dbReference>
<feature type="domain" description="TonB-dependent receptor-like beta-barrel" evidence="15">
    <location>
        <begin position="269"/>
        <end position="690"/>
    </location>
</feature>
<protein>
    <submittedName>
        <fullName evidence="17">TonB-dependent receptor</fullName>
    </submittedName>
</protein>
<dbReference type="InterPro" id="IPR039426">
    <property type="entry name" value="TonB-dep_rcpt-like"/>
</dbReference>
<keyword evidence="2 11" id="KW-0813">Transport</keyword>
<evidence type="ECO:0000256" key="3">
    <source>
        <dbReference type="ARBA" id="ARBA00022452"/>
    </source>
</evidence>
<feature type="region of interest" description="Disordered" evidence="13">
    <location>
        <begin position="24"/>
        <end position="57"/>
    </location>
</feature>
<evidence type="ECO:0000256" key="8">
    <source>
        <dbReference type="ARBA" id="ARBA00023077"/>
    </source>
</evidence>
<dbReference type="Pfam" id="PF07715">
    <property type="entry name" value="Plug"/>
    <property type="match status" value="1"/>
</dbReference>
<keyword evidence="10 11" id="KW-0998">Cell outer membrane</keyword>
<keyword evidence="8 12" id="KW-0798">TonB box</keyword>
<evidence type="ECO:0000256" key="10">
    <source>
        <dbReference type="ARBA" id="ARBA00023237"/>
    </source>
</evidence>
<comment type="subcellular location">
    <subcellularLocation>
        <location evidence="1 11">Cell outer membrane</location>
        <topology evidence="1 11">Multi-pass membrane protein</topology>
    </subcellularLocation>
</comment>
<evidence type="ECO:0000313" key="18">
    <source>
        <dbReference type="Proteomes" id="UP001526246"/>
    </source>
</evidence>
<evidence type="ECO:0000256" key="6">
    <source>
        <dbReference type="ARBA" id="ARBA00023004"/>
    </source>
</evidence>
<dbReference type="PROSITE" id="PS52016">
    <property type="entry name" value="TONB_DEPENDENT_REC_3"/>
    <property type="match status" value="1"/>
</dbReference>